<dbReference type="PANTHER" id="PTHR44329">
    <property type="entry name" value="SERINE/THREONINE-PROTEIN KINASE TNNI3K-RELATED"/>
    <property type="match status" value="1"/>
</dbReference>
<reference evidence="2" key="1">
    <citation type="submission" date="2021-01" db="EMBL/GenBank/DDBJ databases">
        <title>A chromosome-scale assembly of European eel, Anguilla anguilla.</title>
        <authorList>
            <person name="Henkel C."/>
            <person name="Jong-Raadsen S.A."/>
            <person name="Dufour S."/>
            <person name="Weltzien F.-A."/>
            <person name="Palstra A.P."/>
            <person name="Pelster B."/>
            <person name="Spaink H.P."/>
            <person name="Van Den Thillart G.E."/>
            <person name="Jansen H."/>
            <person name="Zahm M."/>
            <person name="Klopp C."/>
            <person name="Cedric C."/>
            <person name="Louis A."/>
            <person name="Berthelot C."/>
            <person name="Parey E."/>
            <person name="Roest Crollius H."/>
            <person name="Montfort J."/>
            <person name="Robinson-Rechavi M."/>
            <person name="Bucao C."/>
            <person name="Bouchez O."/>
            <person name="Gislard M."/>
            <person name="Lluch J."/>
            <person name="Milhes M."/>
            <person name="Lampietro C."/>
            <person name="Lopez Roques C."/>
            <person name="Donnadieu C."/>
            <person name="Braasch I."/>
            <person name="Desvignes T."/>
            <person name="Postlethwait J."/>
            <person name="Bobe J."/>
            <person name="Guiguen Y."/>
            <person name="Dirks R."/>
        </authorList>
    </citation>
    <scope>NUCLEOTIDE SEQUENCE</scope>
    <source>
        <strain evidence="2">Tag_6206</strain>
        <tissue evidence="2">Liver</tissue>
    </source>
</reference>
<dbReference type="PANTHER" id="PTHR44329:SF6">
    <property type="entry name" value="RECEPTOR-INTERACTING SERINE_THREONINE-PROTEIN KINASE 1"/>
    <property type="match status" value="1"/>
</dbReference>
<dbReference type="InterPro" id="IPR000719">
    <property type="entry name" value="Prot_kinase_dom"/>
</dbReference>
<keyword evidence="3" id="KW-1185">Reference proteome</keyword>
<dbReference type="Proteomes" id="UP001044222">
    <property type="component" value="Unassembled WGS sequence"/>
</dbReference>
<accession>A0A9D3S098</accession>
<dbReference type="EMBL" id="JAFIRN010000004">
    <property type="protein sequence ID" value="KAG5849855.1"/>
    <property type="molecule type" value="Genomic_DNA"/>
</dbReference>
<evidence type="ECO:0000313" key="2">
    <source>
        <dbReference type="EMBL" id="KAG5849855.1"/>
    </source>
</evidence>
<sequence length="366" mass="40919">MAVNQRSPLIAPADLLKKVALDSAHFGHDLYLSHHKTHGPVLIKTLYTGRQLNESKRKSLLTEVEPLLRLNHSRVLRVLGVVLDDGPSFLVMQFTPIGNLSAVLEEGTVPVSIKGRIILDILDGMVYLTNSDIVHGDLKPQNILVGEDFHIKIADLELASCRSWSKLTMEESRRRSRKGVSRRACTLCYIAPENRETINAPFTQKSDVYSFAIIVWVILTHKEPDSLDSGPDENLVPPSSPMGMVTLMKNCWVQDPNKRPTFEESYKIFQCFYSDELEKNLDKDLRLKKCIVDSAGIHTNNSQRESPDLVTKMSAVALSEPCWQTDAPGGSREVPRDALRLESLQTDARLLDRRWAPTGASSAPPT</sequence>
<dbReference type="InterPro" id="IPR001245">
    <property type="entry name" value="Ser-Thr/Tyr_kinase_cat_dom"/>
</dbReference>
<dbReference type="Gene3D" id="1.10.510.10">
    <property type="entry name" value="Transferase(Phosphotransferase) domain 1"/>
    <property type="match status" value="1"/>
</dbReference>
<evidence type="ECO:0000313" key="3">
    <source>
        <dbReference type="Proteomes" id="UP001044222"/>
    </source>
</evidence>
<dbReference type="InterPro" id="IPR008271">
    <property type="entry name" value="Ser/Thr_kinase_AS"/>
</dbReference>
<dbReference type="SMART" id="SM00220">
    <property type="entry name" value="S_TKc"/>
    <property type="match status" value="1"/>
</dbReference>
<dbReference type="PRINTS" id="PR00109">
    <property type="entry name" value="TYRKINASE"/>
</dbReference>
<dbReference type="PROSITE" id="PS50011">
    <property type="entry name" value="PROTEIN_KINASE_DOM"/>
    <property type="match status" value="1"/>
</dbReference>
<name>A0A9D3S098_ANGAN</name>
<protein>
    <recommendedName>
        <fullName evidence="1">Protein kinase domain-containing protein</fullName>
    </recommendedName>
</protein>
<dbReference type="SUPFAM" id="SSF56112">
    <property type="entry name" value="Protein kinase-like (PK-like)"/>
    <property type="match status" value="1"/>
</dbReference>
<evidence type="ECO:0000259" key="1">
    <source>
        <dbReference type="PROSITE" id="PS50011"/>
    </source>
</evidence>
<gene>
    <name evidence="2" type="ORF">ANANG_G00076130</name>
</gene>
<dbReference type="Pfam" id="PF07714">
    <property type="entry name" value="PK_Tyr_Ser-Thr"/>
    <property type="match status" value="1"/>
</dbReference>
<organism evidence="2 3">
    <name type="scientific">Anguilla anguilla</name>
    <name type="common">European freshwater eel</name>
    <name type="synonym">Muraena anguilla</name>
    <dbReference type="NCBI Taxonomy" id="7936"/>
    <lineage>
        <taxon>Eukaryota</taxon>
        <taxon>Metazoa</taxon>
        <taxon>Chordata</taxon>
        <taxon>Craniata</taxon>
        <taxon>Vertebrata</taxon>
        <taxon>Euteleostomi</taxon>
        <taxon>Actinopterygii</taxon>
        <taxon>Neopterygii</taxon>
        <taxon>Teleostei</taxon>
        <taxon>Anguilliformes</taxon>
        <taxon>Anguillidae</taxon>
        <taxon>Anguilla</taxon>
    </lineage>
</organism>
<feature type="domain" description="Protein kinase" evidence="1">
    <location>
        <begin position="15"/>
        <end position="273"/>
    </location>
</feature>
<dbReference type="GO" id="GO:0004706">
    <property type="term" value="F:JUN kinase kinase kinase activity"/>
    <property type="evidence" value="ECO:0007669"/>
    <property type="project" value="TreeGrafter"/>
</dbReference>
<comment type="caution">
    <text evidence="2">The sequence shown here is derived from an EMBL/GenBank/DDBJ whole genome shotgun (WGS) entry which is preliminary data.</text>
</comment>
<dbReference type="InterPro" id="IPR011009">
    <property type="entry name" value="Kinase-like_dom_sf"/>
</dbReference>
<dbReference type="PROSITE" id="PS00108">
    <property type="entry name" value="PROTEIN_KINASE_ST"/>
    <property type="match status" value="1"/>
</dbReference>
<dbReference type="GO" id="GO:0005524">
    <property type="term" value="F:ATP binding"/>
    <property type="evidence" value="ECO:0007669"/>
    <property type="project" value="InterPro"/>
</dbReference>
<dbReference type="InterPro" id="IPR051681">
    <property type="entry name" value="Ser/Thr_Kinases-Pseudokinases"/>
</dbReference>
<proteinExistence type="predicted"/>
<dbReference type="AlphaFoldDB" id="A0A9D3S098"/>